<proteinExistence type="inferred from homology"/>
<keyword evidence="5 8" id="KW-1133">Transmembrane helix</keyword>
<keyword evidence="7" id="KW-1015">Disulfide bond</keyword>
<dbReference type="GO" id="GO:0016323">
    <property type="term" value="C:basolateral plasma membrane"/>
    <property type="evidence" value="ECO:0007669"/>
    <property type="project" value="TreeGrafter"/>
</dbReference>
<feature type="transmembrane region" description="Helical" evidence="8">
    <location>
        <begin position="231"/>
        <end position="255"/>
    </location>
</feature>
<dbReference type="InterPro" id="IPR036259">
    <property type="entry name" value="MFS_trans_sf"/>
</dbReference>
<comment type="similarity">
    <text evidence="2 8">Belongs to the organo anion transporter (TC 2.A.60) family.</text>
</comment>
<comment type="caution">
    <text evidence="11">The sequence shown here is derived from an EMBL/GenBank/DDBJ whole genome shotgun (WGS) entry which is preliminary data.</text>
</comment>
<keyword evidence="8" id="KW-0813">Transport</keyword>
<dbReference type="EMBL" id="QCYY01003010">
    <property type="protein sequence ID" value="ROT65972.1"/>
    <property type="molecule type" value="Genomic_DNA"/>
</dbReference>
<keyword evidence="3" id="KW-1003">Cell membrane</keyword>
<evidence type="ECO:0000256" key="8">
    <source>
        <dbReference type="RuleBase" id="RU362056"/>
    </source>
</evidence>
<evidence type="ECO:0000256" key="7">
    <source>
        <dbReference type="ARBA" id="ARBA00023157"/>
    </source>
</evidence>
<dbReference type="CDD" id="cd17336">
    <property type="entry name" value="MFS_SLCO_OATP"/>
    <property type="match status" value="1"/>
</dbReference>
<organism evidence="11 12">
    <name type="scientific">Penaeus vannamei</name>
    <name type="common">Whiteleg shrimp</name>
    <name type="synonym">Litopenaeus vannamei</name>
    <dbReference type="NCBI Taxonomy" id="6689"/>
    <lineage>
        <taxon>Eukaryota</taxon>
        <taxon>Metazoa</taxon>
        <taxon>Ecdysozoa</taxon>
        <taxon>Arthropoda</taxon>
        <taxon>Crustacea</taxon>
        <taxon>Multicrustacea</taxon>
        <taxon>Malacostraca</taxon>
        <taxon>Eumalacostraca</taxon>
        <taxon>Eucarida</taxon>
        <taxon>Decapoda</taxon>
        <taxon>Dendrobranchiata</taxon>
        <taxon>Penaeoidea</taxon>
        <taxon>Penaeidae</taxon>
        <taxon>Penaeus</taxon>
    </lineage>
</organism>
<feature type="transmembrane region" description="Helical" evidence="8">
    <location>
        <begin position="370"/>
        <end position="396"/>
    </location>
</feature>
<evidence type="ECO:0000313" key="11">
    <source>
        <dbReference type="EMBL" id="ROT65972.1"/>
    </source>
</evidence>
<feature type="transmembrane region" description="Helical" evidence="8">
    <location>
        <begin position="501"/>
        <end position="520"/>
    </location>
</feature>
<feature type="compositionally biased region" description="Pro residues" evidence="9">
    <location>
        <begin position="75"/>
        <end position="84"/>
    </location>
</feature>
<feature type="compositionally biased region" description="Gly residues" evidence="9">
    <location>
        <begin position="841"/>
        <end position="850"/>
    </location>
</feature>
<evidence type="ECO:0000259" key="10">
    <source>
        <dbReference type="PROSITE" id="PS51465"/>
    </source>
</evidence>
<feature type="transmembrane region" description="Helical" evidence="8">
    <location>
        <begin position="267"/>
        <end position="287"/>
    </location>
</feature>
<gene>
    <name evidence="11" type="ORF">C7M84_016045</name>
</gene>
<dbReference type="GO" id="GO:0043252">
    <property type="term" value="P:sodium-independent organic anion transport"/>
    <property type="evidence" value="ECO:0007669"/>
    <property type="project" value="TreeGrafter"/>
</dbReference>
<accession>A0A3R7PGQ9</accession>
<dbReference type="GO" id="GO:0015347">
    <property type="term" value="F:sodium-independent organic anion transmembrane transporter activity"/>
    <property type="evidence" value="ECO:0007669"/>
    <property type="project" value="TreeGrafter"/>
</dbReference>
<evidence type="ECO:0000256" key="2">
    <source>
        <dbReference type="ARBA" id="ARBA00009657"/>
    </source>
</evidence>
<feature type="transmembrane region" description="Helical" evidence="8">
    <location>
        <begin position="299"/>
        <end position="317"/>
    </location>
</feature>
<keyword evidence="8" id="KW-0406">Ion transport</keyword>
<comment type="subcellular location">
    <subcellularLocation>
        <location evidence="1 8">Cell membrane</location>
        <topology evidence="1 8">Multi-pass membrane protein</topology>
    </subcellularLocation>
</comment>
<feature type="transmembrane region" description="Helical" evidence="8">
    <location>
        <begin position="785"/>
        <end position="807"/>
    </location>
</feature>
<evidence type="ECO:0000256" key="3">
    <source>
        <dbReference type="ARBA" id="ARBA00022475"/>
    </source>
</evidence>
<feature type="transmembrane region" description="Helical" evidence="8">
    <location>
        <begin position="573"/>
        <end position="592"/>
    </location>
</feature>
<reference evidence="11 12" key="2">
    <citation type="submission" date="2019-01" db="EMBL/GenBank/DDBJ databases">
        <title>The decoding of complex shrimp genome reveals the adaptation for benthos swimmer, frequently molting mechanism and breeding impact on genome.</title>
        <authorList>
            <person name="Sun Y."/>
            <person name="Gao Y."/>
            <person name="Yu Y."/>
        </authorList>
    </citation>
    <scope>NUCLEOTIDE SEQUENCE [LARGE SCALE GENOMIC DNA]</scope>
    <source>
        <tissue evidence="11">Muscle</tissue>
    </source>
</reference>
<dbReference type="PROSITE" id="PS51465">
    <property type="entry name" value="KAZAL_2"/>
    <property type="match status" value="1"/>
</dbReference>
<dbReference type="Gene3D" id="1.20.1250.20">
    <property type="entry name" value="MFS general substrate transporter like domains"/>
    <property type="match status" value="1"/>
</dbReference>
<feature type="transmembrane region" description="Helical" evidence="8">
    <location>
        <begin position="540"/>
        <end position="561"/>
    </location>
</feature>
<feature type="region of interest" description="Disordered" evidence="9">
    <location>
        <begin position="1"/>
        <end position="113"/>
    </location>
</feature>
<dbReference type="Pfam" id="PF03137">
    <property type="entry name" value="OATP"/>
    <property type="match status" value="1"/>
</dbReference>
<dbReference type="GO" id="GO:0006811">
    <property type="term" value="P:monoatomic ion transport"/>
    <property type="evidence" value="ECO:0007669"/>
    <property type="project" value="UniProtKB-KW"/>
</dbReference>
<evidence type="ECO:0000256" key="4">
    <source>
        <dbReference type="ARBA" id="ARBA00022692"/>
    </source>
</evidence>
<dbReference type="InterPro" id="IPR002350">
    <property type="entry name" value="Kazal_dom"/>
</dbReference>
<dbReference type="OrthoDB" id="5062115at2759"/>
<feature type="transmembrane region" description="Helical" evidence="8">
    <location>
        <begin position="727"/>
        <end position="747"/>
    </location>
</feature>
<dbReference type="AlphaFoldDB" id="A0A3R7PGQ9"/>
<evidence type="ECO:0000256" key="5">
    <source>
        <dbReference type="ARBA" id="ARBA00022989"/>
    </source>
</evidence>
<dbReference type="SUPFAM" id="SSF103473">
    <property type="entry name" value="MFS general substrate transporter"/>
    <property type="match status" value="1"/>
</dbReference>
<keyword evidence="6 8" id="KW-0472">Membrane</keyword>
<feature type="transmembrane region" description="Helical" evidence="8">
    <location>
        <begin position="697"/>
        <end position="715"/>
    </location>
</feature>
<dbReference type="PANTHER" id="PTHR11388">
    <property type="entry name" value="ORGANIC ANION TRANSPORTER"/>
    <property type="match status" value="1"/>
</dbReference>
<keyword evidence="4 8" id="KW-0812">Transmembrane</keyword>
<evidence type="ECO:0000256" key="1">
    <source>
        <dbReference type="ARBA" id="ARBA00004651"/>
    </source>
</evidence>
<reference evidence="11 12" key="1">
    <citation type="submission" date="2018-04" db="EMBL/GenBank/DDBJ databases">
        <authorList>
            <person name="Zhang X."/>
            <person name="Yuan J."/>
            <person name="Li F."/>
            <person name="Xiang J."/>
        </authorList>
    </citation>
    <scope>NUCLEOTIDE SEQUENCE [LARGE SCALE GENOMIC DNA]</scope>
    <source>
        <tissue evidence="11">Muscle</tissue>
    </source>
</reference>
<feature type="transmembrane region" description="Helical" evidence="8">
    <location>
        <begin position="416"/>
        <end position="437"/>
    </location>
</feature>
<name>A0A3R7PGQ9_PENVA</name>
<dbReference type="Proteomes" id="UP000283509">
    <property type="component" value="Unassembled WGS sequence"/>
</dbReference>
<feature type="compositionally biased region" description="Pro residues" evidence="9">
    <location>
        <begin position="94"/>
        <end position="108"/>
    </location>
</feature>
<evidence type="ECO:0000313" key="12">
    <source>
        <dbReference type="Proteomes" id="UP000283509"/>
    </source>
</evidence>
<feature type="compositionally biased region" description="Low complexity" evidence="9">
    <location>
        <begin position="43"/>
        <end position="54"/>
    </location>
</feature>
<feature type="compositionally biased region" description="Pro residues" evidence="9">
    <location>
        <begin position="32"/>
        <end position="42"/>
    </location>
</feature>
<evidence type="ECO:0000256" key="9">
    <source>
        <dbReference type="SAM" id="MobiDB-lite"/>
    </source>
</evidence>
<sequence>MKLATERIENIPWPDPPSKHTHFTPSLSSLTPPHPLLSPPTLLPSSFFHSSRPSPFTPRSPNPSPPLSTFFPILNPHPLPPFPSLNPLSSPTFSPAPPAHPSPPPPASTPAHLGSLLMGVRGNPLPSSLVGEVLRQGKWRRDRRSSSPLPRRSFCDGLRAKAFTMTQKKKFINGGLKPQIVPATEKSAATKAKEDEVLSLLTEGEAEDTICGLGSCTPSWLQSLARKECYLLVYCGIALIQGMFFTYTVSVISTIEKRFKLTSKESGAFLSGNDISQVILAMFLGYYGNCGHRPRWMGVGVMFAAVSCFMALLPHLLTCTGEDAENYSYYGAVIIFFVSQFFVGIAISVFFTIGVTYLDDNISKKTYPIYYAATLLLRILGPVLGYLMGGNFLSMWIDPTKRPNLTQRDPRWLGAWWLGFLVLGCVLVVLGNLLFLFPRKLPATLRREARAILKQAQKDSEEGENRGVEFFVKKAKAKKVERKPTLANLKKALKRIFTNKIWIANLFNTTTYILAVSGYWNFKPKYLENQFRKSAAEANYYTGVTSLTSVILGTGLGGAVMRWARPSPRFVTGYNIFVTLFVCAGFTSLMFIGCPKLEVIGPVDGSPLPGCSSNCGCSDRFSPMCSEDQTTLFYSPCYAGCTAIDTSVSPIVYSNCSCITNTTNPLSASHDASTGDKSAVQFGSGVSGYCPEPCDSFFYYLIIKIIISTVTHRRVGSSKAVSASCNALHKGLALGVVTVFISLFGLIPSPIMLGAVIDSACLVWDTSCGMTGNCWLYDSDAFRTILHLVPAVIVFISVFGDIVVFHYSRQLDLYGERDEEVHLEDLKDQTEESKPLNASKGDGGFEMGLQ</sequence>
<feature type="compositionally biased region" description="Pro residues" evidence="9">
    <location>
        <begin position="55"/>
        <end position="66"/>
    </location>
</feature>
<evidence type="ECO:0000256" key="6">
    <source>
        <dbReference type="ARBA" id="ARBA00023136"/>
    </source>
</evidence>
<keyword evidence="12" id="KW-1185">Reference proteome</keyword>
<feature type="domain" description="Kazal-like" evidence="10">
    <location>
        <begin position="605"/>
        <end position="660"/>
    </location>
</feature>
<dbReference type="PANTHER" id="PTHR11388:SF76">
    <property type="entry name" value="SOLUTE CARRIER ORGANIC ANION TRANSPORTER FAMILY MEMBER"/>
    <property type="match status" value="1"/>
</dbReference>
<protein>
    <recommendedName>
        <fullName evidence="8">Solute carrier organic anion transporter family member</fullName>
    </recommendedName>
</protein>
<dbReference type="NCBIfam" id="TIGR00805">
    <property type="entry name" value="oat"/>
    <property type="match status" value="1"/>
</dbReference>
<feature type="transmembrane region" description="Helical" evidence="8">
    <location>
        <begin position="329"/>
        <end position="358"/>
    </location>
</feature>
<dbReference type="InterPro" id="IPR004156">
    <property type="entry name" value="OATP"/>
</dbReference>
<feature type="compositionally biased region" description="Basic and acidic residues" evidence="9">
    <location>
        <begin position="825"/>
        <end position="834"/>
    </location>
</feature>
<feature type="region of interest" description="Disordered" evidence="9">
    <location>
        <begin position="825"/>
        <end position="850"/>
    </location>
</feature>